<evidence type="ECO:0000256" key="6">
    <source>
        <dbReference type="SAM" id="MobiDB-lite"/>
    </source>
</evidence>
<dbReference type="SUPFAM" id="SSF69645">
    <property type="entry name" value="Arp2/3 complex subunits"/>
    <property type="match status" value="1"/>
</dbReference>
<reference evidence="8" key="1">
    <citation type="submission" date="2016-11" db="UniProtKB">
        <authorList>
            <consortium name="WormBaseParasite"/>
        </authorList>
    </citation>
    <scope>IDENTIFICATION</scope>
</reference>
<keyword evidence="7" id="KW-1185">Reference proteome</keyword>
<dbReference type="GO" id="GO:0005885">
    <property type="term" value="C:Arp2/3 protein complex"/>
    <property type="evidence" value="ECO:0007669"/>
    <property type="project" value="InterPro"/>
</dbReference>
<dbReference type="InterPro" id="IPR034666">
    <property type="entry name" value="ARPC2/4"/>
</dbReference>
<evidence type="ECO:0000313" key="7">
    <source>
        <dbReference type="Proteomes" id="UP000095280"/>
    </source>
</evidence>
<sequence>MLCHKFTKFMTMRAEDFVVLRRQPVEGYDVSFLITNFHTEAMYKHKLVDFVITFMEEIDREISEMRLAINSRARQCAKEFLKSFFLISFTRALVPASPVASGSMPPASTPGSSSSSSSSSSESAVPARYLRPRLLGAGVSGGAALSISVTIKLQEIGVFHSAQAGDLLLLPDIVVGKAGQSRGGQLAYRPILRVQTAQRPNVGELRARIEILCRLLVAHDNGRRGQSRLHLDGLVAGVHHQGDEEFQTASFNNSCLRNSQSLRDWAFSQHRQSISSDESLNANHGCHGPALNGVGASQAPNCQGADRLILLRSGALQMRQQRALRVGVAVNQGSEAVDGGLLKVLRFGPAEEDNAGAGARLYQTALVVCDAL</sequence>
<dbReference type="Proteomes" id="UP000095280">
    <property type="component" value="Unplaced"/>
</dbReference>
<protein>
    <submittedName>
        <fullName evidence="8">Actin-related protein 2/3 complex subunit 4</fullName>
    </submittedName>
</protein>
<comment type="subcellular location">
    <subcellularLocation>
        <location evidence="1">Cytoplasm</location>
        <location evidence="1">Cytoskeleton</location>
    </subcellularLocation>
</comment>
<comment type="similarity">
    <text evidence="2">Belongs to the ARPC4 family.</text>
</comment>
<dbReference type="Pfam" id="PF05856">
    <property type="entry name" value="ARPC4"/>
    <property type="match status" value="1"/>
</dbReference>
<evidence type="ECO:0000256" key="2">
    <source>
        <dbReference type="ARBA" id="ARBA00005919"/>
    </source>
</evidence>
<dbReference type="WBParaSite" id="maker-uti_cns_0008880-snap-gene-0.2-mRNA-1">
    <property type="protein sequence ID" value="maker-uti_cns_0008880-snap-gene-0.2-mRNA-1"/>
    <property type="gene ID" value="maker-uti_cns_0008880-snap-gene-0.2"/>
</dbReference>
<evidence type="ECO:0000256" key="4">
    <source>
        <dbReference type="ARBA" id="ARBA00023203"/>
    </source>
</evidence>
<keyword evidence="3" id="KW-0963">Cytoplasm</keyword>
<proteinExistence type="inferred from homology"/>
<dbReference type="GO" id="GO:0034314">
    <property type="term" value="P:Arp2/3 complex-mediated actin nucleation"/>
    <property type="evidence" value="ECO:0007669"/>
    <property type="project" value="InterPro"/>
</dbReference>
<feature type="compositionally biased region" description="Low complexity" evidence="6">
    <location>
        <begin position="100"/>
        <end position="122"/>
    </location>
</feature>
<accession>A0A1I8HZ58</accession>
<dbReference type="Gene3D" id="3.30.1460.20">
    <property type="match status" value="1"/>
</dbReference>
<evidence type="ECO:0000313" key="8">
    <source>
        <dbReference type="WBParaSite" id="maker-uti_cns_0008880-snap-gene-0.2-mRNA-1"/>
    </source>
</evidence>
<dbReference type="InterPro" id="IPR008384">
    <property type="entry name" value="ARPC4"/>
</dbReference>
<organism evidence="7 8">
    <name type="scientific">Macrostomum lignano</name>
    <dbReference type="NCBI Taxonomy" id="282301"/>
    <lineage>
        <taxon>Eukaryota</taxon>
        <taxon>Metazoa</taxon>
        <taxon>Spiralia</taxon>
        <taxon>Lophotrochozoa</taxon>
        <taxon>Platyhelminthes</taxon>
        <taxon>Rhabditophora</taxon>
        <taxon>Macrostomorpha</taxon>
        <taxon>Macrostomida</taxon>
        <taxon>Macrostomidae</taxon>
        <taxon>Macrostomum</taxon>
    </lineage>
</organism>
<dbReference type="GO" id="GO:0030041">
    <property type="term" value="P:actin filament polymerization"/>
    <property type="evidence" value="ECO:0007669"/>
    <property type="project" value="InterPro"/>
</dbReference>
<feature type="region of interest" description="Disordered" evidence="6">
    <location>
        <begin position="99"/>
        <end position="122"/>
    </location>
</feature>
<dbReference type="AlphaFoldDB" id="A0A1I8HZ58"/>
<keyword evidence="5" id="KW-0206">Cytoskeleton</keyword>
<evidence type="ECO:0000256" key="1">
    <source>
        <dbReference type="ARBA" id="ARBA00004245"/>
    </source>
</evidence>
<keyword evidence="4" id="KW-0009">Actin-binding</keyword>
<dbReference type="GO" id="GO:0051015">
    <property type="term" value="F:actin filament binding"/>
    <property type="evidence" value="ECO:0007669"/>
    <property type="project" value="TreeGrafter"/>
</dbReference>
<name>A0A1I8HZ58_9PLAT</name>
<evidence type="ECO:0000256" key="3">
    <source>
        <dbReference type="ARBA" id="ARBA00022490"/>
    </source>
</evidence>
<dbReference type="PANTHER" id="PTHR22629">
    <property type="entry name" value="ARP2/3 COMPLEX 20 KD SUBUNIT"/>
    <property type="match status" value="1"/>
</dbReference>
<evidence type="ECO:0000256" key="5">
    <source>
        <dbReference type="ARBA" id="ARBA00023212"/>
    </source>
</evidence>
<dbReference type="PANTHER" id="PTHR22629:SF0">
    <property type="entry name" value="ACTIN-RELATED PROTEIN 2_3 COMPLEX SUBUNIT 4"/>
    <property type="match status" value="1"/>
</dbReference>